<evidence type="ECO:0000259" key="9">
    <source>
        <dbReference type="Pfam" id="PF08376"/>
    </source>
</evidence>
<sequence length="885" mass="95039">MQFRRARMSPKSDKRRNPAARLLRPRTIRGQLIRVLVVSVVLVLALLGVVLTTEVRAYRDSGDTVHAVSLALSVQDLVHEVQRERGLTNGMLGGDAEMRQTLDAQRPATDRALLALNAALTADAPGTTEVRTALAQLASLSSTRAEVDGQRIDRTDAFSFYTDAVAALDRARPGQDSTNDAQIRRGVQALYALGDVKEFTGQERGFLAGVFAANAFHPGEYVQFLQIDAAKQAALAAFPRDATASQRARLDDALHSPNATAAALSLTIAAAAQDGQLSELVPPGQWWSQTSSVIDAERDVQRSIGADIQHRAQDLRRISEITLIAYTAAAVVALLILVMLVVTGVRAIVRPLAALAREADEVATQRLPALIAAWQQENATPPDPPEPIRTPHNASSEIVSVAEAFDRLQTTSFELASAQALLRRNITESLGNLGRRNQNLLRRQLGLISEFEREELDPKTLSNMFELDHLATRMRRNAESLLVLVGAASPRRWSEPIPLSDVIRAALSEVEDYRRVVLRRIDEIAISGSAVSELAHMLAELIENGLAFSPPDVEVEIYGRRLGQQYMLAVVDHGIGMPEDQLTAANARLRGDADFLVAPTRFLGHYVVGRLAKRLGIEVELTASPISGVAARILLPTALIGTDIALGARKLEPAQPVWTTVSLPSAERLPALEPVSQDLPELAPGRTAAAIPAAVPAGASQDGYSGFAVPGWPAPQANHAAGRRELPELPELPEASPQGREQPERPALDPAAVELGDRPDPFPTLPPGPLKKALNTTAAQRHQLGAPKHPAPASDSNGIHYTDAAPDPAVQRTRNGLVKRAKKIPGPTTAPTPAVVPPGNPTAPAVDRSPEQVRGMLTSFRAGHRRGQSDETPGVPASIAQEETR</sequence>
<dbReference type="PANTHER" id="PTHR45436:SF5">
    <property type="entry name" value="SENSOR HISTIDINE KINASE TRCS"/>
    <property type="match status" value="1"/>
</dbReference>
<keyword evidence="11" id="KW-1185">Reference proteome</keyword>
<feature type="region of interest" description="Disordered" evidence="6">
    <location>
        <begin position="751"/>
        <end position="885"/>
    </location>
</feature>
<keyword evidence="7" id="KW-1133">Transmembrane helix</keyword>
<evidence type="ECO:0000313" key="11">
    <source>
        <dbReference type="Proteomes" id="UP000438448"/>
    </source>
</evidence>
<evidence type="ECO:0000256" key="6">
    <source>
        <dbReference type="SAM" id="MobiDB-lite"/>
    </source>
</evidence>
<dbReference type="EMBL" id="WEGK01000006">
    <property type="protein sequence ID" value="MQY20253.1"/>
    <property type="molecule type" value="Genomic_DNA"/>
</dbReference>
<feature type="transmembrane region" description="Helical" evidence="7">
    <location>
        <begin position="323"/>
        <end position="349"/>
    </location>
</feature>
<evidence type="ECO:0000313" key="10">
    <source>
        <dbReference type="EMBL" id="MQY20253.1"/>
    </source>
</evidence>
<evidence type="ECO:0000256" key="4">
    <source>
        <dbReference type="ARBA" id="ARBA00022679"/>
    </source>
</evidence>
<keyword evidence="7" id="KW-0812">Transmembrane</keyword>
<dbReference type="GO" id="GO:0005886">
    <property type="term" value="C:plasma membrane"/>
    <property type="evidence" value="ECO:0007669"/>
    <property type="project" value="TreeGrafter"/>
</dbReference>
<dbReference type="InterPro" id="IPR036890">
    <property type="entry name" value="HATPase_C_sf"/>
</dbReference>
<dbReference type="GO" id="GO:0004673">
    <property type="term" value="F:protein histidine kinase activity"/>
    <property type="evidence" value="ECO:0007669"/>
    <property type="project" value="UniProtKB-EC"/>
</dbReference>
<comment type="caution">
    <text evidence="10">The sequence shown here is derived from an EMBL/GenBank/DDBJ whole genome shotgun (WGS) entry which is preliminary data.</text>
</comment>
<keyword evidence="7" id="KW-0472">Membrane</keyword>
<keyword evidence="4" id="KW-0808">Transferase</keyword>
<dbReference type="Gene3D" id="3.30.565.10">
    <property type="entry name" value="Histidine kinase-like ATPase, C-terminal domain"/>
    <property type="match status" value="1"/>
</dbReference>
<keyword evidence="3" id="KW-0597">Phosphoprotein</keyword>
<gene>
    <name evidence="10" type="ORF">NRB20_33540</name>
</gene>
<protein>
    <recommendedName>
        <fullName evidence="2">histidine kinase</fullName>
        <ecNumber evidence="2">2.7.13.3</ecNumber>
    </recommendedName>
</protein>
<evidence type="ECO:0000256" key="1">
    <source>
        <dbReference type="ARBA" id="ARBA00000085"/>
    </source>
</evidence>
<dbReference type="GO" id="GO:0000160">
    <property type="term" value="P:phosphorelay signal transduction system"/>
    <property type="evidence" value="ECO:0007669"/>
    <property type="project" value="TreeGrafter"/>
</dbReference>
<dbReference type="AlphaFoldDB" id="A0A7K0D3E1"/>
<organism evidence="10 11">
    <name type="scientific">Nocardia macrotermitis</name>
    <dbReference type="NCBI Taxonomy" id="2585198"/>
    <lineage>
        <taxon>Bacteria</taxon>
        <taxon>Bacillati</taxon>
        <taxon>Actinomycetota</taxon>
        <taxon>Actinomycetes</taxon>
        <taxon>Mycobacteriales</taxon>
        <taxon>Nocardiaceae</taxon>
        <taxon>Nocardia</taxon>
    </lineage>
</organism>
<reference evidence="10 11" key="1">
    <citation type="submission" date="2019-10" db="EMBL/GenBank/DDBJ databases">
        <title>Nocardia macrotermitis sp. nov. and Nocardia aurantia sp. nov., isolated from the gut of fungus growing-termite Macrotermes natalensis.</title>
        <authorList>
            <person name="Benndorf R."/>
            <person name="Schwitalla J."/>
            <person name="Martin K."/>
            <person name="De Beer W."/>
            <person name="Kaster A.-K."/>
            <person name="Vollmers J."/>
            <person name="Poulsen M."/>
            <person name="Beemelmanns C."/>
        </authorList>
    </citation>
    <scope>NUCLEOTIDE SEQUENCE [LARGE SCALE GENOMIC DNA]</scope>
    <source>
        <strain evidence="10 11">RB20</strain>
    </source>
</reference>
<dbReference type="InterPro" id="IPR003594">
    <property type="entry name" value="HATPase_dom"/>
</dbReference>
<dbReference type="SUPFAM" id="SSF55874">
    <property type="entry name" value="ATPase domain of HSP90 chaperone/DNA topoisomerase II/histidine kinase"/>
    <property type="match status" value="1"/>
</dbReference>
<dbReference type="EC" id="2.7.13.3" evidence="2"/>
<feature type="domain" description="Histidine kinase/HSP90-like ATPase" evidence="8">
    <location>
        <begin position="533"/>
        <end position="637"/>
    </location>
</feature>
<dbReference type="Pfam" id="PF02518">
    <property type="entry name" value="HATPase_c"/>
    <property type="match status" value="1"/>
</dbReference>
<evidence type="ECO:0000259" key="8">
    <source>
        <dbReference type="Pfam" id="PF02518"/>
    </source>
</evidence>
<dbReference type="InterPro" id="IPR050428">
    <property type="entry name" value="TCS_sensor_his_kinase"/>
</dbReference>
<dbReference type="Proteomes" id="UP000438448">
    <property type="component" value="Unassembled WGS sequence"/>
</dbReference>
<evidence type="ECO:0000256" key="3">
    <source>
        <dbReference type="ARBA" id="ARBA00022553"/>
    </source>
</evidence>
<proteinExistence type="predicted"/>
<dbReference type="InterPro" id="IPR013587">
    <property type="entry name" value="Nitrate/nitrite_sensing"/>
</dbReference>
<evidence type="ECO:0000256" key="7">
    <source>
        <dbReference type="SAM" id="Phobius"/>
    </source>
</evidence>
<evidence type="ECO:0000256" key="5">
    <source>
        <dbReference type="ARBA" id="ARBA00022777"/>
    </source>
</evidence>
<comment type="catalytic activity">
    <reaction evidence="1">
        <text>ATP + protein L-histidine = ADP + protein N-phospho-L-histidine.</text>
        <dbReference type="EC" id="2.7.13.3"/>
    </reaction>
</comment>
<keyword evidence="5" id="KW-0418">Kinase</keyword>
<dbReference type="PANTHER" id="PTHR45436">
    <property type="entry name" value="SENSOR HISTIDINE KINASE YKOH"/>
    <property type="match status" value="1"/>
</dbReference>
<evidence type="ECO:0000256" key="2">
    <source>
        <dbReference type="ARBA" id="ARBA00012438"/>
    </source>
</evidence>
<dbReference type="Pfam" id="PF08376">
    <property type="entry name" value="NIT"/>
    <property type="match status" value="1"/>
</dbReference>
<name>A0A7K0D3E1_9NOCA</name>
<accession>A0A7K0D3E1</accession>
<feature type="compositionally biased region" description="Pro residues" evidence="6">
    <location>
        <begin position="828"/>
        <end position="841"/>
    </location>
</feature>
<dbReference type="Gene3D" id="6.10.340.10">
    <property type="match status" value="1"/>
</dbReference>
<feature type="domain" description="Nitrate/nitrite sensing protein" evidence="9">
    <location>
        <begin position="76"/>
        <end position="309"/>
    </location>
</feature>